<gene>
    <name evidence="1" type="ORF">PISMIDRAFT_675416</name>
</gene>
<dbReference type="EMBL" id="KN833698">
    <property type="protein sequence ID" value="KIK27097.1"/>
    <property type="molecule type" value="Genomic_DNA"/>
</dbReference>
<accession>A0A0C9ZY14</accession>
<dbReference type="Proteomes" id="UP000054018">
    <property type="component" value="Unassembled WGS sequence"/>
</dbReference>
<name>A0A0C9ZY14_9AGAM</name>
<reference evidence="2" key="2">
    <citation type="submission" date="2015-01" db="EMBL/GenBank/DDBJ databases">
        <title>Evolutionary Origins and Diversification of the Mycorrhizal Mutualists.</title>
        <authorList>
            <consortium name="DOE Joint Genome Institute"/>
            <consortium name="Mycorrhizal Genomics Consortium"/>
            <person name="Kohler A."/>
            <person name="Kuo A."/>
            <person name="Nagy L.G."/>
            <person name="Floudas D."/>
            <person name="Copeland A."/>
            <person name="Barry K.W."/>
            <person name="Cichocki N."/>
            <person name="Veneault-Fourrey C."/>
            <person name="LaButti K."/>
            <person name="Lindquist E.A."/>
            <person name="Lipzen A."/>
            <person name="Lundell T."/>
            <person name="Morin E."/>
            <person name="Murat C."/>
            <person name="Riley R."/>
            <person name="Ohm R."/>
            <person name="Sun H."/>
            <person name="Tunlid A."/>
            <person name="Henrissat B."/>
            <person name="Grigoriev I.V."/>
            <person name="Hibbett D.S."/>
            <person name="Martin F."/>
        </authorList>
    </citation>
    <scope>NUCLEOTIDE SEQUENCE [LARGE SCALE GENOMIC DNA]</scope>
    <source>
        <strain evidence="2">441</strain>
    </source>
</reference>
<dbReference type="AlphaFoldDB" id="A0A0C9ZY14"/>
<proteinExistence type="predicted"/>
<evidence type="ECO:0000313" key="2">
    <source>
        <dbReference type="Proteomes" id="UP000054018"/>
    </source>
</evidence>
<evidence type="ECO:0000313" key="1">
    <source>
        <dbReference type="EMBL" id="KIK27097.1"/>
    </source>
</evidence>
<sequence length="60" mass="7295">MSDVNAQFECVWKKNLWYRPLTCRYELAQPLCCRDKRSVHTFVLRNRYGLRWTTITVLIT</sequence>
<dbReference type="HOGENOM" id="CLU_2942660_0_0_1"/>
<keyword evidence="2" id="KW-1185">Reference proteome</keyword>
<protein>
    <submittedName>
        <fullName evidence="1">Uncharacterized protein</fullName>
    </submittedName>
</protein>
<reference evidence="1 2" key="1">
    <citation type="submission" date="2014-04" db="EMBL/GenBank/DDBJ databases">
        <authorList>
            <consortium name="DOE Joint Genome Institute"/>
            <person name="Kuo A."/>
            <person name="Kohler A."/>
            <person name="Costa M.D."/>
            <person name="Nagy L.G."/>
            <person name="Floudas D."/>
            <person name="Copeland A."/>
            <person name="Barry K.W."/>
            <person name="Cichocki N."/>
            <person name="Veneault-Fourrey C."/>
            <person name="LaButti K."/>
            <person name="Lindquist E.A."/>
            <person name="Lipzen A."/>
            <person name="Lundell T."/>
            <person name="Morin E."/>
            <person name="Murat C."/>
            <person name="Sun H."/>
            <person name="Tunlid A."/>
            <person name="Henrissat B."/>
            <person name="Grigoriev I.V."/>
            <person name="Hibbett D.S."/>
            <person name="Martin F."/>
            <person name="Nordberg H.P."/>
            <person name="Cantor M.N."/>
            <person name="Hua S.X."/>
        </authorList>
    </citation>
    <scope>NUCLEOTIDE SEQUENCE [LARGE SCALE GENOMIC DNA]</scope>
    <source>
        <strain evidence="1 2">441</strain>
    </source>
</reference>
<organism evidence="1 2">
    <name type="scientific">Pisolithus microcarpus 441</name>
    <dbReference type="NCBI Taxonomy" id="765257"/>
    <lineage>
        <taxon>Eukaryota</taxon>
        <taxon>Fungi</taxon>
        <taxon>Dikarya</taxon>
        <taxon>Basidiomycota</taxon>
        <taxon>Agaricomycotina</taxon>
        <taxon>Agaricomycetes</taxon>
        <taxon>Agaricomycetidae</taxon>
        <taxon>Boletales</taxon>
        <taxon>Sclerodermatineae</taxon>
        <taxon>Pisolithaceae</taxon>
        <taxon>Pisolithus</taxon>
    </lineage>
</organism>